<comment type="caution">
    <text evidence="3">The sequence shown here is derived from an EMBL/GenBank/DDBJ whole genome shotgun (WGS) entry which is preliminary data.</text>
</comment>
<feature type="region of interest" description="Disordered" evidence="1">
    <location>
        <begin position="26"/>
        <end position="57"/>
    </location>
</feature>
<feature type="compositionally biased region" description="Polar residues" evidence="1">
    <location>
        <begin position="26"/>
        <end position="42"/>
    </location>
</feature>
<feature type="signal peptide" evidence="2">
    <location>
        <begin position="1"/>
        <end position="21"/>
    </location>
</feature>
<evidence type="ECO:0000313" key="3">
    <source>
        <dbReference type="EMBL" id="MBB5423112.1"/>
    </source>
</evidence>
<proteinExistence type="predicted"/>
<evidence type="ECO:0000256" key="2">
    <source>
        <dbReference type="SAM" id="SignalP"/>
    </source>
</evidence>
<sequence length="88" mass="9244">MKTALLLIGGVICMSAWQANAADTISNPSPATSETVITSQGPDFSGHSESGGVAVPHEKSRGAVYQDLVDSKNDGQAARIQQLYRGRK</sequence>
<reference evidence="3 4" key="1">
    <citation type="submission" date="2020-08" db="EMBL/GenBank/DDBJ databases">
        <title>Genomic Encyclopedia of Type Strains, Phase IV (KMG-V): Genome sequencing to study the core and pangenomes of soil and plant-associated prokaryotes.</title>
        <authorList>
            <person name="Whitman W."/>
        </authorList>
    </citation>
    <scope>NUCLEOTIDE SEQUENCE [LARGE SCALE GENOMIC DNA]</scope>
    <source>
        <strain evidence="3 4">JPY158</strain>
    </source>
</reference>
<accession>A0A6I1Q096</accession>
<dbReference type="RefSeq" id="WP_084598314.1">
    <property type="nucleotide sequence ID" value="NZ_JACHDD010000002.1"/>
</dbReference>
<protein>
    <recommendedName>
        <fullName evidence="5">DUF4148 domain-containing protein</fullName>
    </recommendedName>
</protein>
<feature type="chain" id="PRO_5043467384" description="DUF4148 domain-containing protein" evidence="2">
    <location>
        <begin position="22"/>
        <end position="88"/>
    </location>
</feature>
<evidence type="ECO:0008006" key="5">
    <source>
        <dbReference type="Google" id="ProtNLM"/>
    </source>
</evidence>
<gene>
    <name evidence="3" type="ORF">HDG40_001254</name>
</gene>
<dbReference type="Proteomes" id="UP000592780">
    <property type="component" value="Unassembled WGS sequence"/>
</dbReference>
<name>A0A6I1Q096_PARAM</name>
<dbReference type="AlphaFoldDB" id="A0A6I1Q096"/>
<evidence type="ECO:0000313" key="4">
    <source>
        <dbReference type="Proteomes" id="UP000592780"/>
    </source>
</evidence>
<evidence type="ECO:0000256" key="1">
    <source>
        <dbReference type="SAM" id="MobiDB-lite"/>
    </source>
</evidence>
<keyword evidence="4" id="KW-1185">Reference proteome</keyword>
<keyword evidence="2" id="KW-0732">Signal</keyword>
<organism evidence="3 4">
    <name type="scientific">Paraburkholderia atlantica</name>
    <dbReference type="NCBI Taxonomy" id="2654982"/>
    <lineage>
        <taxon>Bacteria</taxon>
        <taxon>Pseudomonadati</taxon>
        <taxon>Pseudomonadota</taxon>
        <taxon>Betaproteobacteria</taxon>
        <taxon>Burkholderiales</taxon>
        <taxon>Burkholderiaceae</taxon>
        <taxon>Paraburkholderia</taxon>
    </lineage>
</organism>
<dbReference type="OrthoDB" id="9035114at2"/>
<dbReference type="EMBL" id="JACHDD010000002">
    <property type="protein sequence ID" value="MBB5423112.1"/>
    <property type="molecule type" value="Genomic_DNA"/>
</dbReference>